<protein>
    <submittedName>
        <fullName evidence="1">Uncharacterized protein</fullName>
    </submittedName>
</protein>
<evidence type="ECO:0000313" key="2">
    <source>
        <dbReference type="EMBL" id="RTI17106.1"/>
    </source>
</evidence>
<dbReference type="EMBL" id="PEMJ01000048">
    <property type="protein sequence ID" value="RTI17106.1"/>
    <property type="molecule type" value="Genomic_DNA"/>
</dbReference>
<accession>A0A430S186</accession>
<dbReference type="RefSeq" id="WP_126169958.1">
    <property type="nucleotide sequence ID" value="NZ_PELL01000060.1"/>
</dbReference>
<evidence type="ECO:0000313" key="4">
    <source>
        <dbReference type="Proteomes" id="UP000287306"/>
    </source>
</evidence>
<proteinExistence type="predicted"/>
<organism evidence="1 4">
    <name type="scientific">Thermus scotoductus</name>
    <dbReference type="NCBI Taxonomy" id="37636"/>
    <lineage>
        <taxon>Bacteria</taxon>
        <taxon>Thermotogati</taxon>
        <taxon>Deinococcota</taxon>
        <taxon>Deinococci</taxon>
        <taxon>Thermales</taxon>
        <taxon>Thermaceae</taxon>
        <taxon>Thermus</taxon>
    </lineage>
</organism>
<dbReference type="AlphaFoldDB" id="A0A430S186"/>
<dbReference type="Proteomes" id="UP000287155">
    <property type="component" value="Unassembled WGS sequence"/>
</dbReference>
<reference evidence="3 4" key="1">
    <citation type="journal article" date="2019" name="Extremophiles">
        <title>Biogeography of thermophiles and predominance of Thermus scotoductus in domestic water heaters.</title>
        <authorList>
            <person name="Wilpiszeski R.L."/>
            <person name="Zhang Z."/>
            <person name="House C.H."/>
        </authorList>
    </citation>
    <scope>NUCLEOTIDE SEQUENCE [LARGE SCALE GENOMIC DNA]</scope>
    <source>
        <strain evidence="2 3">14_S14</strain>
        <strain evidence="1 4">25_S25</strain>
    </source>
</reference>
<comment type="caution">
    <text evidence="1">The sequence shown here is derived from an EMBL/GenBank/DDBJ whole genome shotgun (WGS) entry which is preliminary data.</text>
</comment>
<gene>
    <name evidence="2" type="ORF">CSW27_02355</name>
    <name evidence="1" type="ORF">CSW38_03670</name>
</gene>
<evidence type="ECO:0000313" key="1">
    <source>
        <dbReference type="EMBL" id="RTH27351.1"/>
    </source>
</evidence>
<evidence type="ECO:0000313" key="3">
    <source>
        <dbReference type="Proteomes" id="UP000287155"/>
    </source>
</evidence>
<dbReference type="Proteomes" id="UP000287306">
    <property type="component" value="Unassembled WGS sequence"/>
</dbReference>
<sequence length="89" mass="9678">MQDTTGVRFQAIIRAAREKPELHLPPAEALVWNRLGPFLYQAWDAARSGDWEGFVDVLRDLYLEGASDGALPLALLLAGALEVDDGEGA</sequence>
<dbReference type="EMBL" id="PELY01000084">
    <property type="protein sequence ID" value="RTH27351.1"/>
    <property type="molecule type" value="Genomic_DNA"/>
</dbReference>
<name>A0A430S186_THESC</name>